<keyword evidence="2" id="KW-1185">Reference proteome</keyword>
<evidence type="ECO:0000313" key="2">
    <source>
        <dbReference type="Proteomes" id="UP000190037"/>
    </source>
</evidence>
<dbReference type="STRING" id="159449.B4N89_20555"/>
<evidence type="ECO:0000313" key="1">
    <source>
        <dbReference type="EMBL" id="OPC83007.1"/>
    </source>
</evidence>
<name>A0A1T3P1N2_9ACTN</name>
<dbReference type="Proteomes" id="UP000190037">
    <property type="component" value="Unassembled WGS sequence"/>
</dbReference>
<comment type="caution">
    <text evidence="1">The sequence shown here is derived from an EMBL/GenBank/DDBJ whole genome shotgun (WGS) entry which is preliminary data.</text>
</comment>
<gene>
    <name evidence="1" type="ORF">B4N89_20555</name>
</gene>
<dbReference type="OrthoDB" id="1954318at2"/>
<reference evidence="1 2" key="1">
    <citation type="submission" date="2017-03" db="EMBL/GenBank/DDBJ databases">
        <title>Draft genome sequence of Streptomyces scabrisporus NF3, endophyte isolated from Amphipterygium adstringens.</title>
        <authorList>
            <person name="Vazquez M."/>
            <person name="Ceapa C.D."/>
            <person name="Rodriguez Luna D."/>
            <person name="Sanchez Esquivel S."/>
        </authorList>
    </citation>
    <scope>NUCLEOTIDE SEQUENCE [LARGE SCALE GENOMIC DNA]</scope>
    <source>
        <strain evidence="1 2">NF3</strain>
    </source>
</reference>
<dbReference type="EMBL" id="MWQN01000001">
    <property type="protein sequence ID" value="OPC83007.1"/>
    <property type="molecule type" value="Genomic_DNA"/>
</dbReference>
<protein>
    <recommendedName>
        <fullName evidence="3">HK97 gp10 family phage protein</fullName>
    </recommendedName>
</protein>
<accession>A0A1T3P1N2</accession>
<proteinExistence type="predicted"/>
<dbReference type="AlphaFoldDB" id="A0A1T3P1N2"/>
<sequence length="115" mass="12385">MTRATVTWTGNVAAGLAHDGAARGLLLGMEHVLGESKKVVPLDEGPLDRSGTASVDEGRLVGAVSYDTPYAEDQHENMTYNHLPGRTAKYLELPMAEETPTVLDLVAAEIRRALR</sequence>
<dbReference type="RefSeq" id="WP_078977306.1">
    <property type="nucleotide sequence ID" value="NZ_MWQN01000001.1"/>
</dbReference>
<evidence type="ECO:0008006" key="3">
    <source>
        <dbReference type="Google" id="ProtNLM"/>
    </source>
</evidence>
<organism evidence="1 2">
    <name type="scientific">Embleya scabrispora</name>
    <dbReference type="NCBI Taxonomy" id="159449"/>
    <lineage>
        <taxon>Bacteria</taxon>
        <taxon>Bacillati</taxon>
        <taxon>Actinomycetota</taxon>
        <taxon>Actinomycetes</taxon>
        <taxon>Kitasatosporales</taxon>
        <taxon>Streptomycetaceae</taxon>
        <taxon>Embleya</taxon>
    </lineage>
</organism>